<organism evidence="1">
    <name type="scientific">Lepeophtheirus salmonis</name>
    <name type="common">Salmon louse</name>
    <name type="synonym">Caligus salmonis</name>
    <dbReference type="NCBI Taxonomy" id="72036"/>
    <lineage>
        <taxon>Eukaryota</taxon>
        <taxon>Metazoa</taxon>
        <taxon>Ecdysozoa</taxon>
        <taxon>Arthropoda</taxon>
        <taxon>Crustacea</taxon>
        <taxon>Multicrustacea</taxon>
        <taxon>Hexanauplia</taxon>
        <taxon>Copepoda</taxon>
        <taxon>Siphonostomatoida</taxon>
        <taxon>Caligidae</taxon>
        <taxon>Lepeophtheirus</taxon>
    </lineage>
</organism>
<dbReference type="EMBL" id="HACA01028700">
    <property type="protein sequence ID" value="CDW46061.1"/>
    <property type="molecule type" value="Transcribed_RNA"/>
</dbReference>
<accession>A0A0K2V7Z8</accession>
<dbReference type="AlphaFoldDB" id="A0A0K2V7Z8"/>
<proteinExistence type="predicted"/>
<name>A0A0K2V7Z8_LEPSM</name>
<protein>
    <submittedName>
        <fullName evidence="1">Uncharacterized protein</fullName>
    </submittedName>
</protein>
<evidence type="ECO:0000313" key="1">
    <source>
        <dbReference type="EMBL" id="CDW46061.1"/>
    </source>
</evidence>
<sequence length="47" mass="5325">MDEASHNLPKIISSALLNNREVLCQTTDIRKRICSSSRLLSSHTRKT</sequence>
<reference evidence="1" key="1">
    <citation type="submission" date="2014-05" db="EMBL/GenBank/DDBJ databases">
        <authorList>
            <person name="Chronopoulou M."/>
        </authorList>
    </citation>
    <scope>NUCLEOTIDE SEQUENCE</scope>
    <source>
        <tissue evidence="1">Whole organism</tissue>
    </source>
</reference>